<organism evidence="2 3">
    <name type="scientific">Gemmatimonas aurantiaca</name>
    <dbReference type="NCBI Taxonomy" id="173480"/>
    <lineage>
        <taxon>Bacteria</taxon>
        <taxon>Pseudomonadati</taxon>
        <taxon>Gemmatimonadota</taxon>
        <taxon>Gemmatimonadia</taxon>
        <taxon>Gemmatimonadales</taxon>
        <taxon>Gemmatimonadaceae</taxon>
        <taxon>Gemmatimonas</taxon>
    </lineage>
</organism>
<keyword evidence="1" id="KW-0812">Transmembrane</keyword>
<name>A0A3D4VEC5_9BACT</name>
<dbReference type="Proteomes" id="UP000264071">
    <property type="component" value="Unassembled WGS sequence"/>
</dbReference>
<gene>
    <name evidence="2" type="ORF">DGD08_18340</name>
</gene>
<sequence length="223" mass="24408">MAMMRSLRRDLASQADPFATWQVFGLAAVLSVLLTYYTANVVVTREYFEQLLSARLDQTQIESRYALWKEWQTVGIYFAPAILAFKALFTALLIQLALIILGSEVGFRLVFRAVLYAAPVMLAQSLSRQLWSAAHVAEDALTSVAQYVPLSSSFLVRPDPNGSAALLQVLNALSVGEAIWMAVVTFYLVQQGPLGLRRAALAVFAVWLLIEGVAASAVAILIP</sequence>
<keyword evidence="1" id="KW-1133">Transmembrane helix</keyword>
<evidence type="ECO:0000256" key="1">
    <source>
        <dbReference type="SAM" id="Phobius"/>
    </source>
</evidence>
<feature type="transmembrane region" description="Helical" evidence="1">
    <location>
        <begin position="77"/>
        <end position="102"/>
    </location>
</feature>
<feature type="transmembrane region" description="Helical" evidence="1">
    <location>
        <begin position="165"/>
        <end position="189"/>
    </location>
</feature>
<reference evidence="2 3" key="1">
    <citation type="journal article" date="2018" name="Nat. Biotechnol.">
        <title>A standardized bacterial taxonomy based on genome phylogeny substantially revises the tree of life.</title>
        <authorList>
            <person name="Parks D.H."/>
            <person name="Chuvochina M."/>
            <person name="Waite D.W."/>
            <person name="Rinke C."/>
            <person name="Skarshewski A."/>
            <person name="Chaumeil P.A."/>
            <person name="Hugenholtz P."/>
        </authorList>
    </citation>
    <scope>NUCLEOTIDE SEQUENCE [LARGE SCALE GENOMIC DNA]</scope>
    <source>
        <strain evidence="2">UBA8844</strain>
    </source>
</reference>
<protein>
    <recommendedName>
        <fullName evidence="4">Yip1 domain-containing protein</fullName>
    </recommendedName>
</protein>
<evidence type="ECO:0000313" key="3">
    <source>
        <dbReference type="Proteomes" id="UP000264071"/>
    </source>
</evidence>
<evidence type="ECO:0000313" key="2">
    <source>
        <dbReference type="EMBL" id="HCT59164.1"/>
    </source>
</evidence>
<feature type="transmembrane region" description="Helical" evidence="1">
    <location>
        <begin position="201"/>
        <end position="222"/>
    </location>
</feature>
<evidence type="ECO:0008006" key="4">
    <source>
        <dbReference type="Google" id="ProtNLM"/>
    </source>
</evidence>
<accession>A0A3D4VEC5</accession>
<comment type="caution">
    <text evidence="2">The sequence shown here is derived from an EMBL/GenBank/DDBJ whole genome shotgun (WGS) entry which is preliminary data.</text>
</comment>
<feature type="transmembrane region" description="Helical" evidence="1">
    <location>
        <begin position="109"/>
        <end position="126"/>
    </location>
</feature>
<dbReference type="AlphaFoldDB" id="A0A3D4VEC5"/>
<dbReference type="EMBL" id="DPIY01000012">
    <property type="protein sequence ID" value="HCT59164.1"/>
    <property type="molecule type" value="Genomic_DNA"/>
</dbReference>
<keyword evidence="1" id="KW-0472">Membrane</keyword>
<proteinExistence type="predicted"/>
<feature type="transmembrane region" description="Helical" evidence="1">
    <location>
        <begin position="21"/>
        <end position="39"/>
    </location>
</feature>